<evidence type="ECO:0000313" key="5">
    <source>
        <dbReference type="Proteomes" id="UP000076874"/>
    </source>
</evidence>
<dbReference type="Gene3D" id="2.60.120.260">
    <property type="entry name" value="Galactose-binding domain-like"/>
    <property type="match status" value="1"/>
</dbReference>
<keyword evidence="1" id="KW-0378">Hydrolase</keyword>
<dbReference type="NCBIfam" id="TIGR00976">
    <property type="entry name" value="CocE_NonD"/>
    <property type="match status" value="2"/>
</dbReference>
<dbReference type="Gene3D" id="3.40.50.1820">
    <property type="entry name" value="alpha/beta hydrolase"/>
    <property type="match status" value="1"/>
</dbReference>
<dbReference type="SUPFAM" id="SSF49785">
    <property type="entry name" value="Galactose-binding domain-like"/>
    <property type="match status" value="1"/>
</dbReference>
<evidence type="ECO:0000259" key="3">
    <source>
        <dbReference type="SMART" id="SM00939"/>
    </source>
</evidence>
<protein>
    <submittedName>
        <fullName evidence="4">Galactose-binding domain-like protein</fullName>
    </submittedName>
</protein>
<organism evidence="4 5">
    <name type="scientific">Niveomyces insectorum RCEF 264</name>
    <dbReference type="NCBI Taxonomy" id="1081102"/>
    <lineage>
        <taxon>Eukaryota</taxon>
        <taxon>Fungi</taxon>
        <taxon>Dikarya</taxon>
        <taxon>Ascomycota</taxon>
        <taxon>Pezizomycotina</taxon>
        <taxon>Sordariomycetes</taxon>
        <taxon>Hypocreomycetidae</taxon>
        <taxon>Hypocreales</taxon>
        <taxon>Cordycipitaceae</taxon>
        <taxon>Niveomyces</taxon>
    </lineage>
</organism>
<dbReference type="AlphaFoldDB" id="A0A162JCX0"/>
<proteinExistence type="predicted"/>
<dbReference type="InterPro" id="IPR005674">
    <property type="entry name" value="CocE/Ser_esterase"/>
</dbReference>
<accession>A0A162JCX0</accession>
<sequence>MASQGPPQGLEARERATLAKVLSQGDENAFSVSEHRIPMADGIELRANLYQPDLPAGSKPRGLLYVHSPYGRTGIMALVNSECFASRGYAVLLVSCRGTDGSGGTFVAAMHEQADTQAVVRWMRAQPWYPGTFATFGPSYLGYTQWALLRDPPADLVASVILCAVYDHARLAWMNGAYRTDRVVWSYFVSRQDAAASSGGSLASVIDPVKLNAAVQATPLYDAAADLFEGKASYQLDFMKKPNVDGAAAFAQRLTLATYARVRDRGMPVYLTVGPWTHTEACGASELPEVFAFLDKHVAGRTVGTTGTTMESTSDNNNNDYRPLPVNVAHLLPPRRRDARRADAARAADAPSASFTYDPNNPTPSLGGPLLAGGGRADDSAYASRADVLVYTSAPLEADLALMGPPVVHLAHATDVPHADLWVRLSEVGTDGVSHNLTEGWQALDGVGVAAGDGGAARPDGAPFSLALVDRAHVFQKGTRIRVIVAGGSFPMLVPNPGTGVNRTLARERKAVTHIVQHGNGISKLVLPCLA</sequence>
<dbReference type="GO" id="GO:0008239">
    <property type="term" value="F:dipeptidyl-peptidase activity"/>
    <property type="evidence" value="ECO:0007669"/>
    <property type="project" value="InterPro"/>
</dbReference>
<dbReference type="OrthoDB" id="416441at2759"/>
<dbReference type="InterPro" id="IPR029058">
    <property type="entry name" value="AB_hydrolase_fold"/>
</dbReference>
<evidence type="ECO:0000256" key="1">
    <source>
        <dbReference type="ARBA" id="ARBA00022801"/>
    </source>
</evidence>
<dbReference type="Pfam" id="PF02129">
    <property type="entry name" value="Peptidase_S15"/>
    <property type="match status" value="1"/>
</dbReference>
<evidence type="ECO:0000313" key="4">
    <source>
        <dbReference type="EMBL" id="OAA67102.1"/>
    </source>
</evidence>
<feature type="compositionally biased region" description="Polar residues" evidence="2">
    <location>
        <begin position="310"/>
        <end position="320"/>
    </location>
</feature>
<feature type="region of interest" description="Disordered" evidence="2">
    <location>
        <begin position="304"/>
        <end position="368"/>
    </location>
</feature>
<reference evidence="4 5" key="1">
    <citation type="journal article" date="2016" name="Genome Biol. Evol.">
        <title>Divergent and convergent evolution of fungal pathogenicity.</title>
        <authorList>
            <person name="Shang Y."/>
            <person name="Xiao G."/>
            <person name="Zheng P."/>
            <person name="Cen K."/>
            <person name="Zhan S."/>
            <person name="Wang C."/>
        </authorList>
    </citation>
    <scope>NUCLEOTIDE SEQUENCE [LARGE SCALE GENOMIC DNA]</scope>
    <source>
        <strain evidence="4 5">RCEF 264</strain>
    </source>
</reference>
<feature type="compositionally biased region" description="Polar residues" evidence="2">
    <location>
        <begin position="353"/>
        <end position="364"/>
    </location>
</feature>
<feature type="domain" description="Xaa-Pro dipeptidyl-peptidase C-terminal" evidence="3">
    <location>
        <begin position="291"/>
        <end position="526"/>
    </location>
</feature>
<gene>
    <name evidence="4" type="ORF">SPI_01678</name>
</gene>
<dbReference type="EMBL" id="AZHD01000002">
    <property type="protein sequence ID" value="OAA67102.1"/>
    <property type="molecule type" value="Genomic_DNA"/>
</dbReference>
<dbReference type="InterPro" id="IPR008979">
    <property type="entry name" value="Galactose-bd-like_sf"/>
</dbReference>
<evidence type="ECO:0000256" key="2">
    <source>
        <dbReference type="SAM" id="MobiDB-lite"/>
    </source>
</evidence>
<dbReference type="Gene3D" id="1.10.3020.10">
    <property type="entry name" value="alpha-amino acid ester hydrolase ( Helical cap domain)"/>
    <property type="match status" value="1"/>
</dbReference>
<dbReference type="Pfam" id="PF08530">
    <property type="entry name" value="PepX_C"/>
    <property type="match status" value="1"/>
</dbReference>
<keyword evidence="5" id="KW-1185">Reference proteome</keyword>
<dbReference type="SUPFAM" id="SSF53474">
    <property type="entry name" value="alpha/beta-Hydrolases"/>
    <property type="match status" value="1"/>
</dbReference>
<dbReference type="Proteomes" id="UP000076874">
    <property type="component" value="Unassembled WGS sequence"/>
</dbReference>
<dbReference type="InterPro" id="IPR000383">
    <property type="entry name" value="Xaa-Pro-like_dom"/>
</dbReference>
<dbReference type="SMART" id="SM00939">
    <property type="entry name" value="PepX_C"/>
    <property type="match status" value="1"/>
</dbReference>
<name>A0A162JCX0_9HYPO</name>
<comment type="caution">
    <text evidence="4">The sequence shown here is derived from an EMBL/GenBank/DDBJ whole genome shotgun (WGS) entry which is preliminary data.</text>
</comment>
<dbReference type="InterPro" id="IPR013736">
    <property type="entry name" value="Xaa-Pro_dipept_C"/>
</dbReference>
<dbReference type="STRING" id="1081102.A0A162JCX0"/>